<dbReference type="AlphaFoldDB" id="A9BBZ3"/>
<accession>A9BBZ3</accession>
<dbReference type="Proteomes" id="UP000000788">
    <property type="component" value="Chromosome"/>
</dbReference>
<keyword evidence="2" id="KW-1185">Reference proteome</keyword>
<sequence length="59" mass="6705">MGEEFIAELYSNHSLEIHLYLVIGLIEHQINISISFLIKSVETIQLKILSILVQRIIAG</sequence>
<dbReference type="KEGG" id="pmj:P9211_14241"/>
<dbReference type="STRING" id="93059.P9211_14241"/>
<dbReference type="EMBL" id="CP000878">
    <property type="protein sequence ID" value="ABX09355.1"/>
    <property type="molecule type" value="Genomic_DNA"/>
</dbReference>
<gene>
    <name evidence="1" type="ordered locus">P9211_14241</name>
</gene>
<protein>
    <submittedName>
        <fullName evidence="1">Uncharacterized protein</fullName>
    </submittedName>
</protein>
<name>A9BBZ3_PROM4</name>
<organism evidence="1 2">
    <name type="scientific">Prochlorococcus marinus (strain MIT 9211)</name>
    <dbReference type="NCBI Taxonomy" id="93059"/>
    <lineage>
        <taxon>Bacteria</taxon>
        <taxon>Bacillati</taxon>
        <taxon>Cyanobacteriota</taxon>
        <taxon>Cyanophyceae</taxon>
        <taxon>Synechococcales</taxon>
        <taxon>Prochlorococcaceae</taxon>
        <taxon>Prochlorococcus</taxon>
    </lineage>
</organism>
<proteinExistence type="predicted"/>
<evidence type="ECO:0000313" key="2">
    <source>
        <dbReference type="Proteomes" id="UP000000788"/>
    </source>
</evidence>
<evidence type="ECO:0000313" key="1">
    <source>
        <dbReference type="EMBL" id="ABX09355.1"/>
    </source>
</evidence>
<dbReference type="HOGENOM" id="CLU_2956988_0_0_3"/>
<reference evidence="1 2" key="1">
    <citation type="journal article" date="2007" name="PLoS Genet.">
        <title>Patterns and implications of gene gain and loss in the evolution of Prochlorococcus.</title>
        <authorList>
            <person name="Kettler G.C."/>
            <person name="Martiny A.C."/>
            <person name="Huang K."/>
            <person name="Zucker J."/>
            <person name="Coleman M.L."/>
            <person name="Rodrigue S."/>
            <person name="Chen F."/>
            <person name="Lapidus A."/>
            <person name="Ferriera S."/>
            <person name="Johnson J."/>
            <person name="Steglich C."/>
            <person name="Church G.M."/>
            <person name="Richardson P."/>
            <person name="Chisholm S.W."/>
        </authorList>
    </citation>
    <scope>NUCLEOTIDE SEQUENCE [LARGE SCALE GENOMIC DNA]</scope>
    <source>
        <strain evidence="2">MIT 9211</strain>
    </source>
</reference>